<feature type="domain" description="RING-type" evidence="3">
    <location>
        <begin position="471"/>
        <end position="518"/>
    </location>
</feature>
<dbReference type="AlphaFoldDB" id="A0AAD4FGY0"/>
<feature type="region of interest" description="Disordered" evidence="2">
    <location>
        <begin position="287"/>
        <end position="313"/>
    </location>
</feature>
<organism evidence="4 5">
    <name type="scientific">Alternaria panax</name>
    <dbReference type="NCBI Taxonomy" id="48097"/>
    <lineage>
        <taxon>Eukaryota</taxon>
        <taxon>Fungi</taxon>
        <taxon>Dikarya</taxon>
        <taxon>Ascomycota</taxon>
        <taxon>Pezizomycotina</taxon>
        <taxon>Dothideomycetes</taxon>
        <taxon>Pleosporomycetidae</taxon>
        <taxon>Pleosporales</taxon>
        <taxon>Pleosporineae</taxon>
        <taxon>Pleosporaceae</taxon>
        <taxon>Alternaria</taxon>
        <taxon>Alternaria sect. Panax</taxon>
    </lineage>
</organism>
<dbReference type="InterPro" id="IPR013083">
    <property type="entry name" value="Znf_RING/FYVE/PHD"/>
</dbReference>
<keyword evidence="1" id="KW-0862">Zinc</keyword>
<proteinExistence type="predicted"/>
<accession>A0AAD4FGY0</accession>
<dbReference type="PROSITE" id="PS50089">
    <property type="entry name" value="ZF_RING_2"/>
    <property type="match status" value="1"/>
</dbReference>
<feature type="compositionally biased region" description="Basic and acidic residues" evidence="2">
    <location>
        <begin position="226"/>
        <end position="238"/>
    </location>
</feature>
<feature type="compositionally biased region" description="Pro residues" evidence="2">
    <location>
        <begin position="161"/>
        <end position="171"/>
    </location>
</feature>
<gene>
    <name evidence="4" type="ORF">G6011_06703</name>
</gene>
<keyword evidence="5" id="KW-1185">Reference proteome</keyword>
<evidence type="ECO:0000256" key="2">
    <source>
        <dbReference type="SAM" id="MobiDB-lite"/>
    </source>
</evidence>
<protein>
    <recommendedName>
        <fullName evidence="3">RING-type domain-containing protein</fullName>
    </recommendedName>
</protein>
<feature type="region of interest" description="Disordered" evidence="2">
    <location>
        <begin position="112"/>
        <end position="136"/>
    </location>
</feature>
<sequence>MSADVPIPSGILSELLALESCAIADLWEYYRRQDVKWEMQDVYADEFHYANQNKDVVCRCLEPWNHDHGTPRNLEIVEQCAEFFCVYTGELTATREQWKCFDYNSHPSYSSVVQDRPGHMASSQDTKKHRSSLSRKVEVRSKAERIASFIPSPCHSASTPEPTPESQPEMPPGVWERARSSICKSQLGVESAFGTPMGTVPPSRSTSPPVTPNMARLASNSTQVQREADVSESKDPSDTLRARDWLAESVFSASSIHAAYEQKAIRALLKRFPHVQIPKTQATRIVPHSYGDEASHRSSVADPMGEDPISNHPSRIYEEEDHESASNRSYSPFDNDLWYRDRLHYQTYGNMANQIPVAELPARGSSVELPACRSPVELPATAARQRHTATLKELEGRNWDTASELEGRNARIWHEQAISGTFNHARKTAGLSSLFEQILDIATYSLLSQEDFLLRHAVASSSMDLARAEDCQLCSEPSQDVRGEIIMLPDCGHHLHESCLLHDLRKRDQQFGRCPVYHLIFCERTLIDRIGTDTEAIFGLQVTSLKVEVSIEFQRRSEVVTCCSEEGVAVA</sequence>
<dbReference type="InterPro" id="IPR001841">
    <property type="entry name" value="Znf_RING"/>
</dbReference>
<keyword evidence="1" id="KW-0863">Zinc-finger</keyword>
<name>A0AAD4FGY0_9PLEO</name>
<evidence type="ECO:0000259" key="3">
    <source>
        <dbReference type="PROSITE" id="PS50089"/>
    </source>
</evidence>
<evidence type="ECO:0000256" key="1">
    <source>
        <dbReference type="PROSITE-ProRule" id="PRU00175"/>
    </source>
</evidence>
<evidence type="ECO:0000313" key="4">
    <source>
        <dbReference type="EMBL" id="KAG9189835.1"/>
    </source>
</evidence>
<dbReference type="GO" id="GO:0008270">
    <property type="term" value="F:zinc ion binding"/>
    <property type="evidence" value="ECO:0007669"/>
    <property type="project" value="UniProtKB-KW"/>
</dbReference>
<feature type="region of interest" description="Disordered" evidence="2">
    <location>
        <begin position="192"/>
        <end position="238"/>
    </location>
</feature>
<dbReference type="SUPFAM" id="SSF57850">
    <property type="entry name" value="RING/U-box"/>
    <property type="match status" value="1"/>
</dbReference>
<evidence type="ECO:0000313" key="5">
    <source>
        <dbReference type="Proteomes" id="UP001199106"/>
    </source>
</evidence>
<reference evidence="4" key="1">
    <citation type="submission" date="2021-07" db="EMBL/GenBank/DDBJ databases">
        <title>Genome Resource of American Ginseng Black Spot Pathogen Alternaria panax.</title>
        <authorList>
            <person name="Qiu C."/>
            <person name="Wang W."/>
            <person name="Liu Z."/>
        </authorList>
    </citation>
    <scope>NUCLEOTIDE SEQUENCE</scope>
    <source>
        <strain evidence="4">BNCC115425</strain>
    </source>
</reference>
<dbReference type="Gene3D" id="3.30.40.10">
    <property type="entry name" value="Zinc/RING finger domain, C3HC4 (zinc finger)"/>
    <property type="match status" value="1"/>
</dbReference>
<dbReference type="EMBL" id="JAANER010000005">
    <property type="protein sequence ID" value="KAG9189835.1"/>
    <property type="molecule type" value="Genomic_DNA"/>
</dbReference>
<dbReference type="Proteomes" id="UP001199106">
    <property type="component" value="Unassembled WGS sequence"/>
</dbReference>
<feature type="region of interest" description="Disordered" evidence="2">
    <location>
        <begin position="151"/>
        <end position="173"/>
    </location>
</feature>
<keyword evidence="1" id="KW-0479">Metal-binding</keyword>
<comment type="caution">
    <text evidence="4">The sequence shown here is derived from an EMBL/GenBank/DDBJ whole genome shotgun (WGS) entry which is preliminary data.</text>
</comment>